<keyword evidence="4" id="KW-0378">Hydrolase</keyword>
<evidence type="ECO:0000259" key="3">
    <source>
        <dbReference type="Pfam" id="PF13354"/>
    </source>
</evidence>
<feature type="signal peptide" evidence="2">
    <location>
        <begin position="1"/>
        <end position="25"/>
    </location>
</feature>
<comment type="caution">
    <text evidence="4">The sequence shown here is derived from an EMBL/GenBank/DDBJ whole genome shotgun (WGS) entry which is preliminary data.</text>
</comment>
<dbReference type="PANTHER" id="PTHR35333">
    <property type="entry name" value="BETA-LACTAMASE"/>
    <property type="match status" value="1"/>
</dbReference>
<dbReference type="InterPro" id="IPR012338">
    <property type="entry name" value="Beta-lactam/transpept-like"/>
</dbReference>
<evidence type="ECO:0000313" key="4">
    <source>
        <dbReference type="EMBL" id="TDB65149.1"/>
    </source>
</evidence>
<comment type="catalytic activity">
    <reaction evidence="1">
        <text>a beta-lactam + H2O = a substituted beta-amino acid</text>
        <dbReference type="Rhea" id="RHEA:20401"/>
        <dbReference type="ChEBI" id="CHEBI:15377"/>
        <dbReference type="ChEBI" id="CHEBI:35627"/>
        <dbReference type="ChEBI" id="CHEBI:140347"/>
        <dbReference type="EC" id="3.5.2.6"/>
    </reaction>
</comment>
<feature type="chain" id="PRO_5021030182" evidence="2">
    <location>
        <begin position="26"/>
        <end position="319"/>
    </location>
</feature>
<dbReference type="InterPro" id="IPR045155">
    <property type="entry name" value="Beta-lactam_cat"/>
</dbReference>
<dbReference type="GO" id="GO:0030655">
    <property type="term" value="P:beta-lactam antibiotic catabolic process"/>
    <property type="evidence" value="ECO:0007669"/>
    <property type="project" value="InterPro"/>
</dbReference>
<accession>A0A4R4KF94</accession>
<dbReference type="AlphaFoldDB" id="A0A4R4KF94"/>
<keyword evidence="2" id="KW-0732">Signal</keyword>
<protein>
    <submittedName>
        <fullName evidence="4">Serine hydrolase</fullName>
    </submittedName>
</protein>
<dbReference type="RefSeq" id="WP_132117337.1">
    <property type="nucleotide sequence ID" value="NZ_SMJU01000006.1"/>
</dbReference>
<dbReference type="Pfam" id="PF13354">
    <property type="entry name" value="Beta-lactamase2"/>
    <property type="match status" value="1"/>
</dbReference>
<evidence type="ECO:0000256" key="1">
    <source>
        <dbReference type="ARBA" id="ARBA00001526"/>
    </source>
</evidence>
<dbReference type="OrthoDB" id="1422836at2"/>
<evidence type="ECO:0000313" key="5">
    <source>
        <dbReference type="Proteomes" id="UP000295706"/>
    </source>
</evidence>
<dbReference type="SUPFAM" id="SSF56601">
    <property type="entry name" value="beta-lactamase/transpeptidase-like"/>
    <property type="match status" value="1"/>
</dbReference>
<name>A0A4R4KF94_9BACT</name>
<keyword evidence="5" id="KW-1185">Reference proteome</keyword>
<proteinExistence type="predicted"/>
<dbReference type="GO" id="GO:0046677">
    <property type="term" value="P:response to antibiotic"/>
    <property type="evidence" value="ECO:0007669"/>
    <property type="project" value="InterPro"/>
</dbReference>
<dbReference type="EMBL" id="SMJU01000006">
    <property type="protein sequence ID" value="TDB65149.1"/>
    <property type="molecule type" value="Genomic_DNA"/>
</dbReference>
<feature type="domain" description="Beta-lactamase class A catalytic" evidence="3">
    <location>
        <begin position="59"/>
        <end position="273"/>
    </location>
</feature>
<reference evidence="4 5" key="1">
    <citation type="submission" date="2019-02" db="EMBL/GenBank/DDBJ databases">
        <title>Arundinibacter roseus gen. nov., sp. nov., a new member of the family Cytophagaceae.</title>
        <authorList>
            <person name="Szuroczki S."/>
            <person name="Khayer B."/>
            <person name="Sproer C."/>
            <person name="Toumi M."/>
            <person name="Szabo A."/>
            <person name="Felfoldi T."/>
            <person name="Schumann P."/>
            <person name="Toth E."/>
        </authorList>
    </citation>
    <scope>NUCLEOTIDE SEQUENCE [LARGE SCALE GENOMIC DNA]</scope>
    <source>
        <strain evidence="4 5">DMA-k-7a</strain>
    </source>
</reference>
<organism evidence="4 5">
    <name type="scientific">Arundinibacter roseus</name>
    <dbReference type="NCBI Taxonomy" id="2070510"/>
    <lineage>
        <taxon>Bacteria</taxon>
        <taxon>Pseudomonadati</taxon>
        <taxon>Bacteroidota</taxon>
        <taxon>Cytophagia</taxon>
        <taxon>Cytophagales</taxon>
        <taxon>Spirosomataceae</taxon>
        <taxon>Arundinibacter</taxon>
    </lineage>
</organism>
<dbReference type="PANTHER" id="PTHR35333:SF4">
    <property type="entry name" value="SLR0121 PROTEIN"/>
    <property type="match status" value="1"/>
</dbReference>
<gene>
    <name evidence="4" type="ORF">EZE20_10590</name>
</gene>
<sequence>MFSGLLCFKKNPCSFLLFIICSLFATGSFAQKAEVKPKTDRELTRKIEQAIAGFGGDVGVYVHHIKKNRVVEIQADTVFPTASMVKIPILCGLFDKLHSGQLAYDSVLIYRDSLRYDDGIVGSLRDSAKIPLSYVLMLMETISDNTGSLWMQALAGGGATINNWLQKQGFVHTRVNSRTPGRADAQRTYGWGQTTPREMAELMTLIRFGGAISPDVSERMYRLLGRQFWDGQALSQLPPEIKVAAKNGAVNRAKSEVVYVHAPHGDYVFCITTKNQKDERWKADNEGYVLLRTLSAILWNHFEPRYAWKPLEGNEKWHY</sequence>
<dbReference type="GO" id="GO:0008800">
    <property type="term" value="F:beta-lactamase activity"/>
    <property type="evidence" value="ECO:0007669"/>
    <property type="project" value="UniProtKB-EC"/>
</dbReference>
<dbReference type="InterPro" id="IPR000871">
    <property type="entry name" value="Beta-lactam_class-A"/>
</dbReference>
<dbReference type="Gene3D" id="3.40.710.10">
    <property type="entry name" value="DD-peptidase/beta-lactamase superfamily"/>
    <property type="match status" value="1"/>
</dbReference>
<dbReference type="Proteomes" id="UP000295706">
    <property type="component" value="Unassembled WGS sequence"/>
</dbReference>
<evidence type="ECO:0000256" key="2">
    <source>
        <dbReference type="SAM" id="SignalP"/>
    </source>
</evidence>